<evidence type="ECO:0000256" key="4">
    <source>
        <dbReference type="ARBA" id="ARBA00022475"/>
    </source>
</evidence>
<evidence type="ECO:0000256" key="6">
    <source>
        <dbReference type="ARBA" id="ARBA00022692"/>
    </source>
</evidence>
<evidence type="ECO:0000313" key="12">
    <source>
        <dbReference type="EMBL" id="AOS97889.1"/>
    </source>
</evidence>
<evidence type="ECO:0000256" key="3">
    <source>
        <dbReference type="ARBA" id="ARBA00022448"/>
    </source>
</evidence>
<comment type="function">
    <text evidence="10">Inner membrane component of the type II secretion system required for the energy-dependent secretion of extracellular factors such as proteases and toxins from the periplasm.</text>
</comment>
<dbReference type="Proteomes" id="UP000095672">
    <property type="component" value="Chromosome"/>
</dbReference>
<comment type="subcellular location">
    <subcellularLocation>
        <location evidence="1">Cell inner membrane</location>
        <topology evidence="1">Single-pass membrane protein</topology>
    </subcellularLocation>
</comment>
<keyword evidence="7 10" id="KW-0653">Protein transport</keyword>
<dbReference type="Pfam" id="PF04612">
    <property type="entry name" value="T2SSM"/>
    <property type="match status" value="1"/>
</dbReference>
<dbReference type="GO" id="GO:0015627">
    <property type="term" value="C:type II protein secretion system complex"/>
    <property type="evidence" value="ECO:0007669"/>
    <property type="project" value="InterPro"/>
</dbReference>
<dbReference type="SUPFAM" id="SSF103054">
    <property type="entry name" value="General secretion pathway protein M, EpsM"/>
    <property type="match status" value="1"/>
</dbReference>
<reference evidence="13" key="1">
    <citation type="submission" date="2016-01" db="EMBL/GenBank/DDBJ databases">
        <title>Complete genome sequence of Microbulbifer sp. CCB-MM1, a halophile isolated from Matang Mangrove Forest, Perak.</title>
        <authorList>
            <person name="Moh T.H."/>
            <person name="Dinesh B."/>
            <person name="Lau N.-S."/>
            <person name="Go F."/>
            <person name="Alexander Chong S.-C."/>
        </authorList>
    </citation>
    <scope>NUCLEOTIDE SEQUENCE [LARGE SCALE GENOMIC DNA]</scope>
    <source>
        <strain evidence="13">CCB-MM1</strain>
    </source>
</reference>
<dbReference type="OrthoDB" id="6624834at2"/>
<name>A0A1C9W9S0_9GAMM</name>
<keyword evidence="8 11" id="KW-1133">Transmembrane helix</keyword>
<comment type="similarity">
    <text evidence="2 10">Belongs to the GSP M family.</text>
</comment>
<evidence type="ECO:0000256" key="11">
    <source>
        <dbReference type="SAM" id="Phobius"/>
    </source>
</evidence>
<dbReference type="GO" id="GO:0015628">
    <property type="term" value="P:protein secretion by the type II secretion system"/>
    <property type="evidence" value="ECO:0007669"/>
    <property type="project" value="InterPro"/>
</dbReference>
<keyword evidence="9 10" id="KW-0472">Membrane</keyword>
<evidence type="ECO:0000256" key="8">
    <source>
        <dbReference type="ARBA" id="ARBA00022989"/>
    </source>
</evidence>
<evidence type="ECO:0000256" key="5">
    <source>
        <dbReference type="ARBA" id="ARBA00022519"/>
    </source>
</evidence>
<dbReference type="PATRIC" id="fig|1769779.3.peg.2482"/>
<evidence type="ECO:0000256" key="2">
    <source>
        <dbReference type="ARBA" id="ARBA00010637"/>
    </source>
</evidence>
<organism evidence="12 13">
    <name type="scientific">Microbulbifer aggregans</name>
    <dbReference type="NCBI Taxonomy" id="1769779"/>
    <lineage>
        <taxon>Bacteria</taxon>
        <taxon>Pseudomonadati</taxon>
        <taxon>Pseudomonadota</taxon>
        <taxon>Gammaproteobacteria</taxon>
        <taxon>Cellvibrionales</taxon>
        <taxon>Microbulbiferaceae</taxon>
        <taxon>Microbulbifer</taxon>
    </lineage>
</organism>
<feature type="transmembrane region" description="Helical" evidence="11">
    <location>
        <begin position="21"/>
        <end position="40"/>
    </location>
</feature>
<keyword evidence="6 11" id="KW-0812">Transmembrane</keyword>
<evidence type="ECO:0000256" key="7">
    <source>
        <dbReference type="ARBA" id="ARBA00022927"/>
    </source>
</evidence>
<dbReference type="AlphaFoldDB" id="A0A1C9W9S0"/>
<evidence type="ECO:0000256" key="1">
    <source>
        <dbReference type="ARBA" id="ARBA00004377"/>
    </source>
</evidence>
<dbReference type="Gene3D" id="3.30.1360.100">
    <property type="entry name" value="General secretion pathway protein M, EpsM"/>
    <property type="match status" value="1"/>
</dbReference>
<gene>
    <name evidence="12" type="primary">epsM</name>
    <name evidence="12" type="ORF">AUP74_02492</name>
</gene>
<dbReference type="KEGG" id="micc:AUP74_02492"/>
<keyword evidence="13" id="KW-1185">Reference proteome</keyword>
<keyword evidence="4 10" id="KW-1003">Cell membrane</keyword>
<dbReference type="InterPro" id="IPR007690">
    <property type="entry name" value="T2SS_GspM"/>
</dbReference>
<dbReference type="InterPro" id="IPR023229">
    <property type="entry name" value="T2SS_M_periplasmic_sf"/>
</dbReference>
<evidence type="ECO:0000256" key="9">
    <source>
        <dbReference type="ARBA" id="ARBA00023136"/>
    </source>
</evidence>
<evidence type="ECO:0000256" key="10">
    <source>
        <dbReference type="PIRNR" id="PIRNR006291"/>
    </source>
</evidence>
<keyword evidence="5 10" id="KW-0997">Cell inner membrane</keyword>
<dbReference type="PIRSF" id="PIRSF006291">
    <property type="entry name" value="GspM"/>
    <property type="match status" value="1"/>
</dbReference>
<proteinExistence type="inferred from homology"/>
<accession>A0A1C9W9S0</accession>
<dbReference type="GO" id="GO:0005886">
    <property type="term" value="C:plasma membrane"/>
    <property type="evidence" value="ECO:0007669"/>
    <property type="project" value="UniProtKB-SubCell"/>
</dbReference>
<dbReference type="STRING" id="1769779.AUP74_02492"/>
<evidence type="ECO:0000313" key="13">
    <source>
        <dbReference type="Proteomes" id="UP000095672"/>
    </source>
</evidence>
<protein>
    <recommendedName>
        <fullName evidence="10">Type II secretion system protein M</fullName>
        <shortName evidence="10">T2SS protein M</shortName>
    </recommendedName>
    <alternativeName>
        <fullName evidence="10">General secretion pathway protein M</fullName>
    </alternativeName>
</protein>
<dbReference type="RefSeq" id="WP_069947838.1">
    <property type="nucleotide sequence ID" value="NZ_CP014143.1"/>
</dbReference>
<keyword evidence="3 10" id="KW-0813">Transport</keyword>
<sequence>MKQQIEQLLQKWRALPSSDQRALGLLGVFLGGLFVVYGLFLPAKHYFEGAQARAEEAAELLSWMQDQRPVLEQIGSSQSNPVAGGTLLQRVTAAAEQRKIAIKRFEPEGDGRVRLWIESARYQDLQPWLNNLLQQGISIRTVNMDALGEPGMVSARLTLEG</sequence>
<dbReference type="EMBL" id="CP014143">
    <property type="protein sequence ID" value="AOS97889.1"/>
    <property type="molecule type" value="Genomic_DNA"/>
</dbReference>